<dbReference type="RefSeq" id="WP_146813688.1">
    <property type="nucleotide sequence ID" value="NZ_BJYA01000001.1"/>
</dbReference>
<dbReference type="SMART" id="SM00858">
    <property type="entry name" value="SAF"/>
    <property type="match status" value="1"/>
</dbReference>
<reference evidence="3 4" key="1">
    <citation type="submission" date="2019-07" db="EMBL/GenBank/DDBJ databases">
        <title>Whole genome shotgun sequence of Alkalibacillus haloalkaliphilus NBRC 103110.</title>
        <authorList>
            <person name="Hosoyama A."/>
            <person name="Uohara A."/>
            <person name="Ohji S."/>
            <person name="Ichikawa N."/>
        </authorList>
    </citation>
    <scope>NUCLEOTIDE SEQUENCE [LARGE SCALE GENOMIC DNA]</scope>
    <source>
        <strain evidence="3 4">NBRC 103110</strain>
    </source>
</reference>
<dbReference type="CDD" id="cd11614">
    <property type="entry name" value="SAF_CpaB_FlgA_like"/>
    <property type="match status" value="1"/>
</dbReference>
<feature type="compositionally biased region" description="Acidic residues" evidence="1">
    <location>
        <begin position="211"/>
        <end position="234"/>
    </location>
</feature>
<name>A0A511W596_9BACI</name>
<feature type="region of interest" description="Disordered" evidence="1">
    <location>
        <begin position="201"/>
        <end position="234"/>
    </location>
</feature>
<dbReference type="EMBL" id="BJYA01000001">
    <property type="protein sequence ID" value="GEN44532.1"/>
    <property type="molecule type" value="Genomic_DNA"/>
</dbReference>
<organism evidence="3 4">
    <name type="scientific">Alkalibacillus haloalkaliphilus</name>
    <dbReference type="NCBI Taxonomy" id="94136"/>
    <lineage>
        <taxon>Bacteria</taxon>
        <taxon>Bacillati</taxon>
        <taxon>Bacillota</taxon>
        <taxon>Bacilli</taxon>
        <taxon>Bacillales</taxon>
        <taxon>Bacillaceae</taxon>
        <taxon>Alkalibacillus</taxon>
    </lineage>
</organism>
<evidence type="ECO:0000259" key="2">
    <source>
        <dbReference type="SMART" id="SM00858"/>
    </source>
</evidence>
<comment type="caution">
    <text evidence="3">The sequence shown here is derived from an EMBL/GenBank/DDBJ whole genome shotgun (WGS) entry which is preliminary data.</text>
</comment>
<protein>
    <recommendedName>
        <fullName evidence="2">SAF domain-containing protein</fullName>
    </recommendedName>
</protein>
<accession>A0A511W596</accession>
<dbReference type="OrthoDB" id="2989382at2"/>
<dbReference type="Pfam" id="PF08666">
    <property type="entry name" value="SAF"/>
    <property type="match status" value="1"/>
</dbReference>
<feature type="domain" description="SAF" evidence="2">
    <location>
        <begin position="41"/>
        <end position="103"/>
    </location>
</feature>
<keyword evidence="4" id="KW-1185">Reference proteome</keyword>
<evidence type="ECO:0000256" key="1">
    <source>
        <dbReference type="SAM" id="MobiDB-lite"/>
    </source>
</evidence>
<sequence length="234" mass="26330">MLESKRRAIVFLVLAVILAAVSGFLILQKVQSLNDDLGTMVTVYTASTDIPSRKIITPSDVRTDEVPQRYVRDEFITDVNELVDQVSVIPLANGEIITENMLKDASSVTEQENRLVSVLRSDQVYFDEELTALDRVDIIVSHDFDDEPITEVFMEDVQVARVAHNDSGFSGVQLEIPFDKVTDLVHMQNYADSMRVLKANVSEEANQSTEPIEEDEQVEDEDLTDEESDSDEDE</sequence>
<proteinExistence type="predicted"/>
<dbReference type="Gene3D" id="3.90.1210.10">
    <property type="entry name" value="Antifreeze-like/N-acetylneuraminic acid synthase C-terminal domain"/>
    <property type="match status" value="1"/>
</dbReference>
<dbReference type="Proteomes" id="UP000321440">
    <property type="component" value="Unassembled WGS sequence"/>
</dbReference>
<dbReference type="AlphaFoldDB" id="A0A511W596"/>
<dbReference type="InterPro" id="IPR013974">
    <property type="entry name" value="SAF"/>
</dbReference>
<gene>
    <name evidence="3" type="ORF">AHA02nite_03080</name>
</gene>
<evidence type="ECO:0000313" key="3">
    <source>
        <dbReference type="EMBL" id="GEN44532.1"/>
    </source>
</evidence>
<evidence type="ECO:0000313" key="4">
    <source>
        <dbReference type="Proteomes" id="UP000321440"/>
    </source>
</evidence>